<comment type="caution">
    <text evidence="6">The sequence shown here is derived from an EMBL/GenBank/DDBJ whole genome shotgun (WGS) entry which is preliminary data.</text>
</comment>
<dbReference type="InterPro" id="IPR029061">
    <property type="entry name" value="THDP-binding"/>
</dbReference>
<dbReference type="InterPro" id="IPR005475">
    <property type="entry name" value="Transketolase-like_Pyr-bd"/>
</dbReference>
<evidence type="ECO:0000259" key="5">
    <source>
        <dbReference type="SMART" id="SM00861"/>
    </source>
</evidence>
<dbReference type="InterPro" id="IPR011603">
    <property type="entry name" value="2oxoglutarate_DH_E1"/>
</dbReference>
<dbReference type="SUPFAM" id="SSF52518">
    <property type="entry name" value="Thiamin diphosphate-binding fold (THDP-binding)"/>
    <property type="match status" value="1"/>
</dbReference>
<dbReference type="FunFam" id="3.40.50.11610:FF:000007">
    <property type="entry name" value="2-oxoglutarate dehydrogenase, E1 component"/>
    <property type="match status" value="1"/>
</dbReference>
<evidence type="ECO:0000256" key="3">
    <source>
        <dbReference type="ARBA" id="ARBA00023002"/>
    </source>
</evidence>
<accession>B5VKI4</accession>
<proteinExistence type="inferred from homology"/>
<dbReference type="EMBL" id="ABSV01001187">
    <property type="protein sequence ID" value="EDZ71560.1"/>
    <property type="molecule type" value="Genomic_DNA"/>
</dbReference>
<gene>
    <name evidence="6" type="ORF">AWRI1631_90420</name>
</gene>
<dbReference type="SMART" id="SM00861">
    <property type="entry name" value="Transket_pyr"/>
    <property type="match status" value="1"/>
</dbReference>
<dbReference type="GO" id="GO:0030976">
    <property type="term" value="F:thiamine pyrophosphate binding"/>
    <property type="evidence" value="ECO:0007669"/>
    <property type="project" value="InterPro"/>
</dbReference>
<keyword evidence="4" id="KW-0786">Thiamine pyrophosphate</keyword>
<organism evidence="6 7">
    <name type="scientific">Saccharomyces cerevisiae (strain AWRI1631)</name>
    <name type="common">Baker's yeast</name>
    <dbReference type="NCBI Taxonomy" id="545124"/>
    <lineage>
        <taxon>Eukaryota</taxon>
        <taxon>Fungi</taxon>
        <taxon>Dikarya</taxon>
        <taxon>Ascomycota</taxon>
        <taxon>Saccharomycotina</taxon>
        <taxon>Saccharomycetes</taxon>
        <taxon>Saccharomycetales</taxon>
        <taxon>Saccharomycetaceae</taxon>
        <taxon>Saccharomyces</taxon>
    </lineage>
</organism>
<dbReference type="GO" id="GO:0005739">
    <property type="term" value="C:mitochondrion"/>
    <property type="evidence" value="ECO:0007669"/>
    <property type="project" value="TreeGrafter"/>
</dbReference>
<dbReference type="Pfam" id="PF16870">
    <property type="entry name" value="OxoGdeHyase_C"/>
    <property type="match status" value="1"/>
</dbReference>
<evidence type="ECO:0000256" key="2">
    <source>
        <dbReference type="ARBA" id="ARBA00006936"/>
    </source>
</evidence>
<evidence type="ECO:0000313" key="6">
    <source>
        <dbReference type="EMBL" id="EDZ71560.1"/>
    </source>
</evidence>
<dbReference type="GO" id="GO:0045252">
    <property type="term" value="C:oxoglutarate dehydrogenase complex"/>
    <property type="evidence" value="ECO:0007669"/>
    <property type="project" value="TreeGrafter"/>
</dbReference>
<dbReference type="PANTHER" id="PTHR23152:SF4">
    <property type="entry name" value="2-OXOADIPATE DEHYDROGENASE COMPLEX COMPONENT E1"/>
    <property type="match status" value="1"/>
</dbReference>
<dbReference type="InterPro" id="IPR031717">
    <property type="entry name" value="ODO-1/KGD_C"/>
</dbReference>
<dbReference type="GO" id="GO:0006099">
    <property type="term" value="P:tricarboxylic acid cycle"/>
    <property type="evidence" value="ECO:0007669"/>
    <property type="project" value="TreeGrafter"/>
</dbReference>
<sequence>PDYLVMWEAQFGDFANTAQVIIDQFIAGGEQKWKQRSGLVLSLPHGYDGQGPEHSSGRLERFLQLANEDPRYFPSEEKLQRQHQDCNFQVVYPTTPANLFHILRRQQHRQFRKPLALFFSKQLLRHPLARSSLSEFTEGGFQWIIEDIEHGKSIGTKEETKRLVLLSGQVYTALHKRRESLGDKTTAFLKIEELHPFPFAQLRDSLNSYPNLEEIVWCQEEPLNMGSWAYTEPRLHTTLKETDKYKDFKVRYCGRNPSGAVAAGSKSLHLAEEDAFLKDVFQQS</sequence>
<protein>
    <submittedName>
        <fullName evidence="6">YIL125Wp-like protein</fullName>
    </submittedName>
</protein>
<dbReference type="Proteomes" id="UP000008988">
    <property type="component" value="Unassembled WGS sequence"/>
</dbReference>
<dbReference type="Gene3D" id="3.40.50.11610">
    <property type="entry name" value="Multifunctional 2-oxoglutarate metabolism enzyme, C-terminal domain"/>
    <property type="match status" value="1"/>
</dbReference>
<reference evidence="6 7" key="1">
    <citation type="journal article" date="2008" name="FEMS Yeast Res.">
        <title>Comparative genome analysis of a Saccharomyces cerevisiae wine strain.</title>
        <authorList>
            <person name="Borneman A.R."/>
            <person name="Forgan A.H."/>
            <person name="Pretorius I.S."/>
            <person name="Chambers P.J."/>
        </authorList>
    </citation>
    <scope>NUCLEOTIDE SEQUENCE [LARGE SCALE GENOMIC DNA]</scope>
    <source>
        <strain evidence="6 7">AWRI1631</strain>
    </source>
</reference>
<dbReference type="Gene3D" id="3.40.50.12470">
    <property type="match status" value="1"/>
</dbReference>
<dbReference type="PANTHER" id="PTHR23152">
    <property type="entry name" value="2-OXOGLUTARATE DEHYDROGENASE"/>
    <property type="match status" value="1"/>
</dbReference>
<feature type="non-terminal residue" evidence="6">
    <location>
        <position position="1"/>
    </location>
</feature>
<name>B5VKI4_YEAS6</name>
<comment type="cofactor">
    <cofactor evidence="1">
        <name>thiamine diphosphate</name>
        <dbReference type="ChEBI" id="CHEBI:58937"/>
    </cofactor>
</comment>
<evidence type="ECO:0000256" key="4">
    <source>
        <dbReference type="ARBA" id="ARBA00023052"/>
    </source>
</evidence>
<dbReference type="GO" id="GO:0004591">
    <property type="term" value="F:oxoglutarate dehydrogenase (succinyl-transferring) activity"/>
    <property type="evidence" value="ECO:0007669"/>
    <property type="project" value="TreeGrafter"/>
</dbReference>
<evidence type="ECO:0000256" key="1">
    <source>
        <dbReference type="ARBA" id="ARBA00001964"/>
    </source>
</evidence>
<evidence type="ECO:0000313" key="7">
    <source>
        <dbReference type="Proteomes" id="UP000008988"/>
    </source>
</evidence>
<comment type="similarity">
    <text evidence="2">Belongs to the alpha-ketoglutarate dehydrogenase family.</text>
</comment>
<keyword evidence="3" id="KW-0560">Oxidoreductase</keyword>
<dbReference type="InterPro" id="IPR042179">
    <property type="entry name" value="KGD_C_sf"/>
</dbReference>
<dbReference type="AlphaFoldDB" id="B5VKI4"/>
<feature type="domain" description="Transketolase-like pyrimidine-binding" evidence="5">
    <location>
        <begin position="1"/>
        <end position="126"/>
    </location>
</feature>
<dbReference type="Pfam" id="PF02779">
    <property type="entry name" value="Transket_pyr"/>
    <property type="match status" value="1"/>
</dbReference>